<keyword evidence="3" id="KW-1185">Reference proteome</keyword>
<accession>A0ABD5ZNY8</accession>
<evidence type="ECO:0000313" key="3">
    <source>
        <dbReference type="Proteomes" id="UP001596398"/>
    </source>
</evidence>
<dbReference type="CDD" id="cd02440">
    <property type="entry name" value="AdoMet_MTases"/>
    <property type="match status" value="1"/>
</dbReference>
<dbReference type="InterPro" id="IPR029063">
    <property type="entry name" value="SAM-dependent_MTases_sf"/>
</dbReference>
<feature type="domain" description="Methyltransferase" evidence="1">
    <location>
        <begin position="46"/>
        <end position="140"/>
    </location>
</feature>
<dbReference type="Pfam" id="PF13649">
    <property type="entry name" value="Methyltransf_25"/>
    <property type="match status" value="1"/>
</dbReference>
<dbReference type="Proteomes" id="UP001596398">
    <property type="component" value="Unassembled WGS sequence"/>
</dbReference>
<sequence>MSADAFDWEGYWRDAGDAEYDESGPSAGHVSDVLCEFVAGRPAGPVADVGCGPGAATFALAERFPDREVVGYDTAEAVLAENRERAADRGLDNVSFERATLPAFDPDREFAVVACHFTLLYVRDVERALSNLHDAVAPGGALVFNYGNRALRDFLRVAADDPHAHTDRPFVFDPEDYTARFGPLLEGDSVLSRERIDDAVGTWPRDVYTVVERPDVRWAWHHLPHVFVPNPD</sequence>
<comment type="caution">
    <text evidence="2">The sequence shown here is derived from an EMBL/GenBank/DDBJ whole genome shotgun (WGS) entry which is preliminary data.</text>
</comment>
<name>A0ABD5ZNY8_9EURY</name>
<dbReference type="GO" id="GO:0008168">
    <property type="term" value="F:methyltransferase activity"/>
    <property type="evidence" value="ECO:0007669"/>
    <property type="project" value="UniProtKB-KW"/>
</dbReference>
<dbReference type="EMBL" id="JBHTAP010000001">
    <property type="protein sequence ID" value="MFC7234986.1"/>
    <property type="molecule type" value="Genomic_DNA"/>
</dbReference>
<dbReference type="GO" id="GO:0032259">
    <property type="term" value="P:methylation"/>
    <property type="evidence" value="ECO:0007669"/>
    <property type="project" value="UniProtKB-KW"/>
</dbReference>
<dbReference type="GeneID" id="79266660"/>
<dbReference type="InterPro" id="IPR053173">
    <property type="entry name" value="SAM-binding_MTase"/>
</dbReference>
<dbReference type="SUPFAM" id="SSF53335">
    <property type="entry name" value="S-adenosyl-L-methionine-dependent methyltransferases"/>
    <property type="match status" value="1"/>
</dbReference>
<evidence type="ECO:0000259" key="1">
    <source>
        <dbReference type="Pfam" id="PF13649"/>
    </source>
</evidence>
<keyword evidence="2" id="KW-0489">Methyltransferase</keyword>
<dbReference type="Gene3D" id="3.40.50.150">
    <property type="entry name" value="Vaccinia Virus protein VP39"/>
    <property type="match status" value="1"/>
</dbReference>
<dbReference type="RefSeq" id="WP_276236007.1">
    <property type="nucleotide sequence ID" value="NZ_CP119802.1"/>
</dbReference>
<dbReference type="PANTHER" id="PTHR45128">
    <property type="entry name" value="METHYLTRANSFERASE TYPE 11"/>
    <property type="match status" value="1"/>
</dbReference>
<evidence type="ECO:0000313" key="2">
    <source>
        <dbReference type="EMBL" id="MFC7234986.1"/>
    </source>
</evidence>
<protein>
    <submittedName>
        <fullName evidence="2">Class I SAM-dependent methyltransferase</fullName>
    </submittedName>
</protein>
<dbReference type="AlphaFoldDB" id="A0ABD5ZNY8"/>
<proteinExistence type="predicted"/>
<dbReference type="InterPro" id="IPR041698">
    <property type="entry name" value="Methyltransf_25"/>
</dbReference>
<organism evidence="2 3">
    <name type="scientific">Halosegnis marinus</name>
    <dbReference type="NCBI Taxonomy" id="3034023"/>
    <lineage>
        <taxon>Archaea</taxon>
        <taxon>Methanobacteriati</taxon>
        <taxon>Methanobacteriota</taxon>
        <taxon>Stenosarchaea group</taxon>
        <taxon>Halobacteria</taxon>
        <taxon>Halobacteriales</taxon>
        <taxon>Natronomonadaceae</taxon>
        <taxon>Halosegnis</taxon>
    </lineage>
</organism>
<gene>
    <name evidence="2" type="ORF">ACFQJ4_06585</name>
</gene>
<reference evidence="2 3" key="1">
    <citation type="journal article" date="2019" name="Int. J. Syst. Evol. Microbiol.">
        <title>The Global Catalogue of Microorganisms (GCM) 10K type strain sequencing project: providing services to taxonomists for standard genome sequencing and annotation.</title>
        <authorList>
            <consortium name="The Broad Institute Genomics Platform"/>
            <consortium name="The Broad Institute Genome Sequencing Center for Infectious Disease"/>
            <person name="Wu L."/>
            <person name="Ma J."/>
        </authorList>
    </citation>
    <scope>NUCLEOTIDE SEQUENCE [LARGE SCALE GENOMIC DNA]</scope>
    <source>
        <strain evidence="2 3">DT85</strain>
    </source>
</reference>
<keyword evidence="2" id="KW-0808">Transferase</keyword>